<comment type="caution">
    <text evidence="3">The sequence shown here is derived from an EMBL/GenBank/DDBJ whole genome shotgun (WGS) entry which is preliminary data.</text>
</comment>
<accession>A0A315XP98</accession>
<organism evidence="3 4">
    <name type="scientific">Methanobrevibacter thaueri</name>
    <dbReference type="NCBI Taxonomy" id="190975"/>
    <lineage>
        <taxon>Archaea</taxon>
        <taxon>Methanobacteriati</taxon>
        <taxon>Methanobacteriota</taxon>
        <taxon>Methanomada group</taxon>
        <taxon>Methanobacteria</taxon>
        <taxon>Methanobacteriales</taxon>
        <taxon>Methanobacteriaceae</taxon>
        <taxon>Methanobrevibacter</taxon>
    </lineage>
</organism>
<evidence type="ECO:0000256" key="1">
    <source>
        <dbReference type="SAM" id="Phobius"/>
    </source>
</evidence>
<dbReference type="InterPro" id="IPR029058">
    <property type="entry name" value="AB_hydrolase_fold"/>
</dbReference>
<dbReference type="Proteomes" id="UP000251717">
    <property type="component" value="Unassembled WGS sequence"/>
</dbReference>
<proteinExistence type="predicted"/>
<dbReference type="Gene3D" id="3.40.50.1820">
    <property type="entry name" value="alpha/beta hydrolase"/>
    <property type="match status" value="1"/>
</dbReference>
<dbReference type="RefSeq" id="WP_116591722.1">
    <property type="nucleotide sequence ID" value="NZ_MZGS01000017.1"/>
</dbReference>
<dbReference type="Pfam" id="PF12695">
    <property type="entry name" value="Abhydrolase_5"/>
    <property type="match status" value="1"/>
</dbReference>
<dbReference type="EMBL" id="MZGS01000017">
    <property type="protein sequence ID" value="PWB87783.1"/>
    <property type="molecule type" value="Genomic_DNA"/>
</dbReference>
<protein>
    <submittedName>
        <fullName evidence="3">Alpha/beta hydrolase family protein</fullName>
    </submittedName>
</protein>
<keyword evidence="1" id="KW-1133">Transmembrane helix</keyword>
<dbReference type="GO" id="GO:0016787">
    <property type="term" value="F:hydrolase activity"/>
    <property type="evidence" value="ECO:0007669"/>
    <property type="project" value="UniProtKB-KW"/>
</dbReference>
<keyword evidence="3" id="KW-0378">Hydrolase</keyword>
<keyword evidence="4" id="KW-1185">Reference proteome</keyword>
<dbReference type="OrthoDB" id="265131at2157"/>
<keyword evidence="1" id="KW-0812">Transmembrane</keyword>
<keyword evidence="1" id="KW-0472">Membrane</keyword>
<evidence type="ECO:0000313" key="3">
    <source>
        <dbReference type="EMBL" id="PWB87783.1"/>
    </source>
</evidence>
<dbReference type="SUPFAM" id="SSF53474">
    <property type="entry name" value="alpha/beta-Hydrolases"/>
    <property type="match status" value="1"/>
</dbReference>
<reference evidence="3 4" key="1">
    <citation type="submission" date="2017-03" db="EMBL/GenBank/DDBJ databases">
        <title>Genome sequence of Methanobrevibacter thaueri.</title>
        <authorList>
            <person name="Poehlein A."/>
            <person name="Seedorf H."/>
            <person name="Daniel R."/>
        </authorList>
    </citation>
    <scope>NUCLEOTIDE SEQUENCE [LARGE SCALE GENOMIC DNA]</scope>
    <source>
        <strain evidence="3 4">DSM 11995</strain>
    </source>
</reference>
<feature type="domain" description="Alpha/beta hydrolase fold-5" evidence="2">
    <location>
        <begin position="64"/>
        <end position="221"/>
    </location>
</feature>
<dbReference type="InterPro" id="IPR029059">
    <property type="entry name" value="AB_hydrolase_5"/>
</dbReference>
<sequence length="232" mass="25823">MNKKIIFALIAIIILAIFAYGIYYVNDFYHADKDVESYLNGTDDVKVIQTGNGLLLDGPGNDTALIFYPGAKVEYTSYLPLFTQLSHENVDCFLVEMPFNLALLNENAADDIMDNYNYTKYYISGHSLGGVVASNYVNHTNKTDGLILLSGYPTVKIEKPVLSIYGSEDKVLNIEKYNDSKSLMDNLTEIIIKGGNHAQIGNYGPQEGDGIAKITPEKQQDEIRKAILEFID</sequence>
<evidence type="ECO:0000259" key="2">
    <source>
        <dbReference type="Pfam" id="PF12695"/>
    </source>
</evidence>
<feature type="transmembrane region" description="Helical" evidence="1">
    <location>
        <begin position="5"/>
        <end position="25"/>
    </location>
</feature>
<name>A0A315XP98_9EURY</name>
<dbReference type="AlphaFoldDB" id="A0A315XP98"/>
<gene>
    <name evidence="3" type="ORF">MBBTH_07520</name>
</gene>
<evidence type="ECO:0000313" key="4">
    <source>
        <dbReference type="Proteomes" id="UP000251717"/>
    </source>
</evidence>